<reference evidence="1" key="1">
    <citation type="journal article" date="2011" name="PLoS Biol.">
        <title>Gene gain and loss during evolution of obligate parasitism in the white rust pathogen of Arabidopsis thaliana.</title>
        <authorList>
            <person name="Kemen E."/>
            <person name="Gardiner A."/>
            <person name="Schultz-Larsen T."/>
            <person name="Kemen A.C."/>
            <person name="Balmuth A.L."/>
            <person name="Robert-Seilaniantz A."/>
            <person name="Bailey K."/>
            <person name="Holub E."/>
            <person name="Studholme D.J."/>
            <person name="Maclean D."/>
            <person name="Jones J.D."/>
        </authorList>
    </citation>
    <scope>NUCLEOTIDE SEQUENCE</scope>
</reference>
<gene>
    <name evidence="1" type="primary">AlNc14C7G955</name>
    <name evidence="1" type="ORF">ALNC14_010590</name>
</gene>
<name>F0W1I7_9STRA</name>
<dbReference type="EMBL" id="FR824052">
    <property type="protein sequence ID" value="CCA14916.1"/>
    <property type="molecule type" value="Genomic_DNA"/>
</dbReference>
<sequence>MMTDSTLRTSLEYYMQWAIIFYFGNRSRKKPTSMDNDYGSVVRVVCKKNGHRKY</sequence>
<evidence type="ECO:0000313" key="1">
    <source>
        <dbReference type="EMBL" id="CCA14916.1"/>
    </source>
</evidence>
<proteinExistence type="predicted"/>
<accession>F0W1I7</accession>
<dbReference type="AlphaFoldDB" id="F0W1I7"/>
<protein>
    <submittedName>
        <fullName evidence="1">AlNc14C7G955 protein</fullName>
    </submittedName>
</protein>
<reference evidence="1" key="2">
    <citation type="submission" date="2011-02" db="EMBL/GenBank/DDBJ databases">
        <authorList>
            <person name="MacLean D."/>
        </authorList>
    </citation>
    <scope>NUCLEOTIDE SEQUENCE</scope>
</reference>
<dbReference type="HOGENOM" id="CLU_3054324_0_0_1"/>
<organism evidence="1">
    <name type="scientific">Albugo laibachii Nc14</name>
    <dbReference type="NCBI Taxonomy" id="890382"/>
    <lineage>
        <taxon>Eukaryota</taxon>
        <taxon>Sar</taxon>
        <taxon>Stramenopiles</taxon>
        <taxon>Oomycota</taxon>
        <taxon>Peronosporomycetes</taxon>
        <taxon>Albuginales</taxon>
        <taxon>Albuginaceae</taxon>
        <taxon>Albugo</taxon>
    </lineage>
</organism>